<reference evidence="4" key="1">
    <citation type="submission" date="2016-01" db="EMBL/GenBank/DDBJ databases">
        <authorList>
            <person name="Mitreva M."/>
            <person name="Pepin K.H."/>
            <person name="Mihindukulasuriya K.A."/>
            <person name="Fulton R."/>
            <person name="Fronick C."/>
            <person name="O'Laughlin M."/>
            <person name="Miner T."/>
            <person name="Herter B."/>
            <person name="Rosa B.A."/>
            <person name="Cordes M."/>
            <person name="Tomlinson C."/>
            <person name="Wollam A."/>
            <person name="Palsikar V.B."/>
            <person name="Mardis E.R."/>
            <person name="Wilson R.K."/>
        </authorList>
    </citation>
    <scope>NUCLEOTIDE SEQUENCE [LARGE SCALE GENOMIC DNA]</scope>
    <source>
        <strain evidence="4">GED7749B</strain>
    </source>
</reference>
<evidence type="ECO:0000313" key="3">
    <source>
        <dbReference type="EMBL" id="KWZ77165.1"/>
    </source>
</evidence>
<keyword evidence="1" id="KW-0175">Coiled coil</keyword>
<dbReference type="InterPro" id="IPR001005">
    <property type="entry name" value="SANT/Myb"/>
</dbReference>
<organism evidence="3 4">
    <name type="scientific">Heyndrickxia coagulans</name>
    <name type="common">Weizmannia coagulans</name>
    <dbReference type="NCBI Taxonomy" id="1398"/>
    <lineage>
        <taxon>Bacteria</taxon>
        <taxon>Bacillati</taxon>
        <taxon>Bacillota</taxon>
        <taxon>Bacilli</taxon>
        <taxon>Bacillales</taxon>
        <taxon>Bacillaceae</taxon>
        <taxon>Heyndrickxia</taxon>
    </lineage>
</organism>
<dbReference type="NCBIfam" id="TIGR02894">
    <property type="entry name" value="DNA_bind_RsfA"/>
    <property type="match status" value="1"/>
</dbReference>
<evidence type="ECO:0000313" key="4">
    <source>
        <dbReference type="Proteomes" id="UP000070376"/>
    </source>
</evidence>
<proteinExistence type="predicted"/>
<dbReference type="EMBL" id="LRPN01000177">
    <property type="protein sequence ID" value="KWZ77165.1"/>
    <property type="molecule type" value="Genomic_DNA"/>
</dbReference>
<dbReference type="Gene3D" id="1.10.10.60">
    <property type="entry name" value="Homeodomain-like"/>
    <property type="match status" value="1"/>
</dbReference>
<dbReference type="Proteomes" id="UP000070376">
    <property type="component" value="Unassembled WGS sequence"/>
</dbReference>
<evidence type="ECO:0000256" key="1">
    <source>
        <dbReference type="SAM" id="Coils"/>
    </source>
</evidence>
<feature type="domain" description="Myb-like" evidence="2">
    <location>
        <begin position="12"/>
        <end position="68"/>
    </location>
</feature>
<gene>
    <name evidence="3" type="ORF">HMPREF3213_03354</name>
</gene>
<accession>A0A133KCI6</accession>
<dbReference type="InterPro" id="IPR009057">
    <property type="entry name" value="Homeodomain-like_sf"/>
</dbReference>
<dbReference type="PANTHER" id="PTHR41302:SF2">
    <property type="entry name" value="PRESPORE SPECIFIC TRANSCRIPTIONAL ACTIVATOR RSFA"/>
    <property type="match status" value="1"/>
</dbReference>
<feature type="coiled-coil region" evidence="1">
    <location>
        <begin position="140"/>
        <end position="177"/>
    </location>
</feature>
<comment type="caution">
    <text evidence="3">The sequence shown here is derived from an EMBL/GenBank/DDBJ whole genome shotgun (WGS) entry which is preliminary data.</text>
</comment>
<dbReference type="PROSITE" id="PS50090">
    <property type="entry name" value="MYB_LIKE"/>
    <property type="match status" value="1"/>
</dbReference>
<dbReference type="AlphaFoldDB" id="A0A133KCI6"/>
<dbReference type="Pfam" id="PF13921">
    <property type="entry name" value="Myb_DNA-bind_6"/>
    <property type="match status" value="1"/>
</dbReference>
<dbReference type="PATRIC" id="fig|1398.22.peg.3367"/>
<evidence type="ECO:0000259" key="2">
    <source>
        <dbReference type="PROSITE" id="PS50090"/>
    </source>
</evidence>
<dbReference type="InterPro" id="IPR014243">
    <property type="entry name" value="RsfA-like"/>
</dbReference>
<dbReference type="PANTHER" id="PTHR41302">
    <property type="entry name" value="PRESPORE-SPECIFIC TRANSCRIPTIONAL REGULATOR RSFA-RELATED"/>
    <property type="match status" value="1"/>
</dbReference>
<sequence length="181" mass="20989">MNSIKKDGGKDMPAVRQDAWTQEEDLLLSDIVLRHIREGSTQLRAFEEAGKRMNRTAAACGFRWNSYVRKQYASEIEAAKKERKERKQLVRDAVRAPAEEGQQTEATLFDAIRILQQLAEKSRQESGQLSASRRGTEEWKSKYEALLQKYLEEKEKHEQLQKEYSALLSIMEKARQLAEQD</sequence>
<dbReference type="SUPFAM" id="SSF46689">
    <property type="entry name" value="Homeodomain-like"/>
    <property type="match status" value="1"/>
</dbReference>
<protein>
    <submittedName>
        <fullName evidence="3">Transcription factor, RsfA family</fullName>
    </submittedName>
</protein>
<name>A0A133KCI6_HEYCO</name>